<accession>A0A225VXR3</accession>
<evidence type="ECO:0000313" key="2">
    <source>
        <dbReference type="Proteomes" id="UP000198211"/>
    </source>
</evidence>
<dbReference type="EMBL" id="NBNE01002616">
    <property type="protein sequence ID" value="OWZ09934.1"/>
    <property type="molecule type" value="Genomic_DNA"/>
</dbReference>
<protein>
    <submittedName>
        <fullName evidence="1">Uncharacterized protein</fullName>
    </submittedName>
</protein>
<keyword evidence="2" id="KW-1185">Reference proteome</keyword>
<sequence length="559" mass="61862">MALNIFERFATSENMTVQQISSLVAADGTGDNLYIVLDKFAMHLAYQESSKGTLLAKISVSSYFGNVKNHLLELFPALTSISTRRLQKIGAILDKYCAKRGTDFTHHAPPCTKVDLRTLITAIYSGATTTDDFKDASLLSLLWYLLGRSSDTTCLLKSQNAVYPGGCICIHFKRMKSASYHGASLFYDLGDYITCTVHALPVVSVMRKFPSKFLLDQLPRDTQPAVNPPVATSPLVELVEARLQAPPTLAAGADISASKATPNKIAVPGMQAYVGECSKSDHQLTPGLPSHFFWRGAAQNANGNSKPNTPWIMDRGGWSMTSISKAFNYIVSTSQEDQQVSKVLAGWDAESKPSLPTLRLFDPVVSEKIKQLQHLLFAQLSASPPNSALEMMCSNSRALNHIRVTDTELGNWALTIQLDLLKRKKHLEPHCEQAPTAPSFDNLLEKQTQLIQRQLRVIDTLTHQVDALNERVASLEGFDMPRRATQAPVTSLGENLQESAPPTLQKQLRERAKTLASAWYSWFCDQGTVKQQNKRRYHDANEVAVAFMKIFLPTPPARK</sequence>
<name>A0A225VXR3_9STRA</name>
<comment type="caution">
    <text evidence="1">The sequence shown here is derived from an EMBL/GenBank/DDBJ whole genome shotgun (WGS) entry which is preliminary data.</text>
</comment>
<gene>
    <name evidence="1" type="ORF">PHMEG_00017284</name>
</gene>
<proteinExistence type="predicted"/>
<dbReference type="AlphaFoldDB" id="A0A225VXR3"/>
<dbReference type="Proteomes" id="UP000198211">
    <property type="component" value="Unassembled WGS sequence"/>
</dbReference>
<reference evidence="2" key="1">
    <citation type="submission" date="2017-03" db="EMBL/GenBank/DDBJ databases">
        <title>Phytopthora megakarya and P. palmivora, two closely related causual agents of cacao black pod achieved similar genome size and gene model numbers by different mechanisms.</title>
        <authorList>
            <person name="Ali S."/>
            <person name="Shao J."/>
            <person name="Larry D.J."/>
            <person name="Kronmiller B."/>
            <person name="Shen D."/>
            <person name="Strem M.D."/>
            <person name="Melnick R.L."/>
            <person name="Guiltinan M.J."/>
            <person name="Tyler B.M."/>
            <person name="Meinhardt L.W."/>
            <person name="Bailey B.A."/>
        </authorList>
    </citation>
    <scope>NUCLEOTIDE SEQUENCE [LARGE SCALE GENOMIC DNA]</scope>
    <source>
        <strain evidence="2">zdho120</strain>
    </source>
</reference>
<organism evidence="1 2">
    <name type="scientific">Phytophthora megakarya</name>
    <dbReference type="NCBI Taxonomy" id="4795"/>
    <lineage>
        <taxon>Eukaryota</taxon>
        <taxon>Sar</taxon>
        <taxon>Stramenopiles</taxon>
        <taxon>Oomycota</taxon>
        <taxon>Peronosporomycetes</taxon>
        <taxon>Peronosporales</taxon>
        <taxon>Peronosporaceae</taxon>
        <taxon>Phytophthora</taxon>
    </lineage>
</organism>
<dbReference type="STRING" id="4795.A0A225VXR3"/>
<evidence type="ECO:0000313" key="1">
    <source>
        <dbReference type="EMBL" id="OWZ09934.1"/>
    </source>
</evidence>